<comment type="subcellular location">
    <subcellularLocation>
        <location evidence="3">Chromosome</location>
    </subcellularLocation>
    <subcellularLocation>
        <location evidence="2">Nucleus</location>
    </subcellularLocation>
</comment>
<dbReference type="Pfam" id="PF13476">
    <property type="entry name" value="AAA_23"/>
    <property type="match status" value="1"/>
</dbReference>
<dbReference type="InterPro" id="IPR038729">
    <property type="entry name" value="Rad50/SbcC_AAA"/>
</dbReference>
<organism evidence="23 24">
    <name type="scientific">Conidiobolus coronatus (strain ATCC 28846 / CBS 209.66 / NRRL 28638)</name>
    <name type="common">Delacroixia coronata</name>
    <dbReference type="NCBI Taxonomy" id="796925"/>
    <lineage>
        <taxon>Eukaryota</taxon>
        <taxon>Fungi</taxon>
        <taxon>Fungi incertae sedis</taxon>
        <taxon>Zoopagomycota</taxon>
        <taxon>Entomophthoromycotina</taxon>
        <taxon>Entomophthoromycetes</taxon>
        <taxon>Entomophthorales</taxon>
        <taxon>Ancylistaceae</taxon>
        <taxon>Conidiobolus</taxon>
    </lineage>
</organism>
<evidence type="ECO:0000256" key="18">
    <source>
        <dbReference type="ARBA" id="ARBA00049360"/>
    </source>
</evidence>
<feature type="domain" description="ATPase AAA-type core" evidence="21">
    <location>
        <begin position="345"/>
        <end position="612"/>
    </location>
</feature>
<dbReference type="Pfam" id="PF13304">
    <property type="entry name" value="AAA_21"/>
    <property type="match status" value="1"/>
</dbReference>
<evidence type="ECO:0000256" key="16">
    <source>
        <dbReference type="ARBA" id="ARBA00023242"/>
    </source>
</evidence>
<evidence type="ECO:0000256" key="10">
    <source>
        <dbReference type="ARBA" id="ARBA00022801"/>
    </source>
</evidence>
<dbReference type="PANTHER" id="PTHR18867">
    <property type="entry name" value="RAD50"/>
    <property type="match status" value="1"/>
</dbReference>
<comment type="similarity">
    <text evidence="4">Belongs to the SMC family. RAD50 subfamily.</text>
</comment>
<dbReference type="SUPFAM" id="SSF52540">
    <property type="entry name" value="P-loop containing nucleoside triphosphate hydrolases"/>
    <property type="match status" value="1"/>
</dbReference>
<evidence type="ECO:0000256" key="2">
    <source>
        <dbReference type="ARBA" id="ARBA00004123"/>
    </source>
</evidence>
<gene>
    <name evidence="23" type="ORF">CONCODRAFT_37179</name>
</gene>
<evidence type="ECO:0000256" key="4">
    <source>
        <dbReference type="ARBA" id="ARBA00009439"/>
    </source>
</evidence>
<evidence type="ECO:0000256" key="8">
    <source>
        <dbReference type="ARBA" id="ARBA00022741"/>
    </source>
</evidence>
<keyword evidence="12" id="KW-0067">ATP-binding</keyword>
<dbReference type="STRING" id="796925.A0A137PBC9"/>
<dbReference type="GO" id="GO:0000794">
    <property type="term" value="C:condensed nuclear chromosome"/>
    <property type="evidence" value="ECO:0007669"/>
    <property type="project" value="TreeGrafter"/>
</dbReference>
<evidence type="ECO:0000256" key="14">
    <source>
        <dbReference type="ARBA" id="ARBA00023054"/>
    </source>
</evidence>
<evidence type="ECO:0000256" key="6">
    <source>
        <dbReference type="ARBA" id="ARBA00022454"/>
    </source>
</evidence>
<dbReference type="GO" id="GO:0030870">
    <property type="term" value="C:Mre11 complex"/>
    <property type="evidence" value="ECO:0007669"/>
    <property type="project" value="UniProtKB-ARBA"/>
</dbReference>
<keyword evidence="16" id="KW-0539">Nucleus</keyword>
<dbReference type="GO" id="GO:0000722">
    <property type="term" value="P:telomere maintenance via recombination"/>
    <property type="evidence" value="ECO:0007669"/>
    <property type="project" value="UniProtKB-ARBA"/>
</dbReference>
<evidence type="ECO:0000256" key="17">
    <source>
        <dbReference type="ARBA" id="ARBA00023254"/>
    </source>
</evidence>
<dbReference type="GO" id="GO:0051880">
    <property type="term" value="F:G-quadruplex DNA binding"/>
    <property type="evidence" value="ECO:0007669"/>
    <property type="project" value="TreeGrafter"/>
</dbReference>
<evidence type="ECO:0000256" key="13">
    <source>
        <dbReference type="ARBA" id="ARBA00022842"/>
    </source>
</evidence>
<keyword evidence="8" id="KW-0547">Nucleotide-binding</keyword>
<keyword evidence="17" id="KW-0469">Meiosis</keyword>
<reference evidence="23 24" key="1">
    <citation type="journal article" date="2015" name="Genome Biol. Evol.">
        <title>Phylogenomic analyses indicate that early fungi evolved digesting cell walls of algal ancestors of land plants.</title>
        <authorList>
            <person name="Chang Y."/>
            <person name="Wang S."/>
            <person name="Sekimoto S."/>
            <person name="Aerts A.L."/>
            <person name="Choi C."/>
            <person name="Clum A."/>
            <person name="LaButti K.M."/>
            <person name="Lindquist E.A."/>
            <person name="Yee Ngan C."/>
            <person name="Ohm R.A."/>
            <person name="Salamov A.A."/>
            <person name="Grigoriev I.V."/>
            <person name="Spatafora J.W."/>
            <person name="Berbee M.L."/>
        </authorList>
    </citation>
    <scope>NUCLEOTIDE SEQUENCE [LARGE SCALE GENOMIC DNA]</scope>
    <source>
        <strain evidence="23 24">NRRL 28638</strain>
    </source>
</reference>
<dbReference type="GO" id="GO:0007004">
    <property type="term" value="P:telomere maintenance via telomerase"/>
    <property type="evidence" value="ECO:0007669"/>
    <property type="project" value="TreeGrafter"/>
</dbReference>
<dbReference type="OMA" id="HRIEDNM"/>
<keyword evidence="9" id="KW-0227">DNA damage</keyword>
<evidence type="ECO:0000256" key="19">
    <source>
        <dbReference type="SAM" id="Coils"/>
    </source>
</evidence>
<evidence type="ECO:0000256" key="9">
    <source>
        <dbReference type="ARBA" id="ARBA00022763"/>
    </source>
</evidence>
<keyword evidence="6" id="KW-0158">Chromosome</keyword>
<evidence type="ECO:0000313" key="24">
    <source>
        <dbReference type="Proteomes" id="UP000070444"/>
    </source>
</evidence>
<evidence type="ECO:0000256" key="15">
    <source>
        <dbReference type="ARBA" id="ARBA00023204"/>
    </source>
</evidence>
<evidence type="ECO:0000256" key="7">
    <source>
        <dbReference type="ARBA" id="ARBA00022723"/>
    </source>
</evidence>
<evidence type="ECO:0000256" key="20">
    <source>
        <dbReference type="SAM" id="MobiDB-lite"/>
    </source>
</evidence>
<name>A0A137PBC9_CONC2</name>
<keyword evidence="10 23" id="KW-0378">Hydrolase</keyword>
<dbReference type="Proteomes" id="UP000070444">
    <property type="component" value="Unassembled WGS sequence"/>
</dbReference>
<dbReference type="InterPro" id="IPR003959">
    <property type="entry name" value="ATPase_AAA_core"/>
</dbReference>
<feature type="coiled-coil region" evidence="19">
    <location>
        <begin position="314"/>
        <end position="432"/>
    </location>
</feature>
<dbReference type="Gene3D" id="3.40.50.300">
    <property type="entry name" value="P-loop containing nucleotide triphosphate hydrolases"/>
    <property type="match status" value="2"/>
</dbReference>
<dbReference type="EMBL" id="KQ964457">
    <property type="protein sequence ID" value="KXN72241.1"/>
    <property type="molecule type" value="Genomic_DNA"/>
</dbReference>
<evidence type="ECO:0000313" key="23">
    <source>
        <dbReference type="EMBL" id="KXN72241.1"/>
    </source>
</evidence>
<dbReference type="GO" id="GO:0003691">
    <property type="term" value="F:double-stranded telomeric DNA binding"/>
    <property type="evidence" value="ECO:0007669"/>
    <property type="project" value="TreeGrafter"/>
</dbReference>
<dbReference type="PANTHER" id="PTHR18867:SF12">
    <property type="entry name" value="DNA REPAIR PROTEIN RAD50"/>
    <property type="match status" value="1"/>
</dbReference>
<proteinExistence type="inferred from homology"/>
<keyword evidence="13" id="KW-0460">Magnesium</keyword>
<keyword evidence="15" id="KW-0234">DNA repair</keyword>
<evidence type="ECO:0000259" key="21">
    <source>
        <dbReference type="Pfam" id="PF13304"/>
    </source>
</evidence>
<keyword evidence="11" id="KW-0862">Zinc</keyword>
<dbReference type="AlphaFoldDB" id="A0A137PBC9"/>
<evidence type="ECO:0000259" key="22">
    <source>
        <dbReference type="Pfam" id="PF13476"/>
    </source>
</evidence>
<keyword evidence="7" id="KW-0479">Metal-binding</keyword>
<sequence>MSKIDRVSIRGIRSFSPDDKIQLEFGTPLTMIVGLNGTGKTTIIECLKYITTGEFPPNAKNATFVHDPKLTDFSTVRAQVQLKFTNINNQKIVATRSMEVCQKKTKATFKTIESALLIEGQGLNNVLYNILAYLDRDVPLQLGVSKPILEHVVFCHQEDSNWPFSDNASIKKRFDEIFDATKYTSALQNLKAIRKEKLIQQKHEAQKLEYLMNEVKRAEKDKVAELKRLDLKIQEINSISAKLKQIKLEIDSLPRDNGDNSNTQSSEDHSQLRAQIDSRREEHSKITNQITETEHSLKFLQQNYEFSELQQKQKSKLQTTEQEIVEEFSELEAELRANNIKLNELTNLLSSMESVKKNLQDNLNYSEYLANLESLKLEHSAKETEFKEFDIKRTQNELINLSNALSEIMDKRASLNGQLTQLTQEIDRNKHQLSTDYKSTIKSCNEQCVLVECLDMIISDLDVYLKNLDASILKYHTRKINEINVIIRHLWYNTYQGTDIDTIQIKTNLETESTSTNRSYNYRVVMVKGDLELDMRGRCSAGQKVLASIIIRLALADAFSSQSGFLTLDEPTTNLDFENITALAESLRAIIESRQEKKNFQLVVITHDDTFIKMLGQSAFSESYYRVQKPK</sequence>
<dbReference type="GO" id="GO:0016887">
    <property type="term" value="F:ATP hydrolysis activity"/>
    <property type="evidence" value="ECO:0007669"/>
    <property type="project" value="InterPro"/>
</dbReference>
<evidence type="ECO:0000256" key="12">
    <source>
        <dbReference type="ARBA" id="ARBA00022840"/>
    </source>
</evidence>
<keyword evidence="14 19" id="KW-0175">Coiled coil</keyword>
<feature type="compositionally biased region" description="Basic and acidic residues" evidence="20">
    <location>
        <begin position="266"/>
        <end position="282"/>
    </location>
</feature>
<evidence type="ECO:0000256" key="1">
    <source>
        <dbReference type="ARBA" id="ARBA00001947"/>
    </source>
</evidence>
<dbReference type="GO" id="GO:0006302">
    <property type="term" value="P:double-strand break repair"/>
    <property type="evidence" value="ECO:0007669"/>
    <property type="project" value="InterPro"/>
</dbReference>
<dbReference type="GO" id="GO:0046872">
    <property type="term" value="F:metal ion binding"/>
    <property type="evidence" value="ECO:0007669"/>
    <property type="project" value="UniProtKB-KW"/>
</dbReference>
<protein>
    <recommendedName>
        <fullName evidence="5">DNA repair protein RAD50</fullName>
    </recommendedName>
</protein>
<keyword evidence="24" id="KW-1185">Reference proteome</keyword>
<evidence type="ECO:0000256" key="3">
    <source>
        <dbReference type="ARBA" id="ARBA00004286"/>
    </source>
</evidence>
<comment type="cofactor">
    <cofactor evidence="1">
        <name>Zn(2+)</name>
        <dbReference type="ChEBI" id="CHEBI:29105"/>
    </cofactor>
</comment>
<dbReference type="OrthoDB" id="18797at2759"/>
<dbReference type="InterPro" id="IPR027417">
    <property type="entry name" value="P-loop_NTPase"/>
</dbReference>
<accession>A0A137PBC9</accession>
<dbReference type="GO" id="GO:0005524">
    <property type="term" value="F:ATP binding"/>
    <property type="evidence" value="ECO:0007669"/>
    <property type="project" value="UniProtKB-KW"/>
</dbReference>
<evidence type="ECO:0000256" key="11">
    <source>
        <dbReference type="ARBA" id="ARBA00022833"/>
    </source>
</evidence>
<dbReference type="GO" id="GO:0043047">
    <property type="term" value="F:single-stranded telomeric DNA binding"/>
    <property type="evidence" value="ECO:0007669"/>
    <property type="project" value="TreeGrafter"/>
</dbReference>
<comment type="catalytic activity">
    <reaction evidence="18">
        <text>ATP + H2O = ADP + phosphate + H(+)</text>
        <dbReference type="Rhea" id="RHEA:13065"/>
        <dbReference type="ChEBI" id="CHEBI:15377"/>
        <dbReference type="ChEBI" id="CHEBI:15378"/>
        <dbReference type="ChEBI" id="CHEBI:30616"/>
        <dbReference type="ChEBI" id="CHEBI:43474"/>
        <dbReference type="ChEBI" id="CHEBI:456216"/>
    </reaction>
</comment>
<evidence type="ECO:0000256" key="5">
    <source>
        <dbReference type="ARBA" id="ARBA00017893"/>
    </source>
</evidence>
<feature type="domain" description="Rad50/SbcC-type AAA" evidence="22">
    <location>
        <begin position="6"/>
        <end position="237"/>
    </location>
</feature>
<dbReference type="FunFam" id="3.40.50.300:FF:000593">
    <property type="entry name" value="DNA repair protein RAD50"/>
    <property type="match status" value="1"/>
</dbReference>
<dbReference type="GO" id="GO:0070192">
    <property type="term" value="P:chromosome organization involved in meiotic cell cycle"/>
    <property type="evidence" value="ECO:0007669"/>
    <property type="project" value="TreeGrafter"/>
</dbReference>
<feature type="region of interest" description="Disordered" evidence="20">
    <location>
        <begin position="252"/>
        <end position="282"/>
    </location>
</feature>